<evidence type="ECO:0000256" key="14">
    <source>
        <dbReference type="HAMAP-Rule" id="MF_02065"/>
    </source>
</evidence>
<evidence type="ECO:0000256" key="4">
    <source>
        <dbReference type="ARBA" id="ARBA00022692"/>
    </source>
</evidence>
<dbReference type="Gene3D" id="3.20.10.10">
    <property type="entry name" value="D-amino Acid Aminotransferase, subunit A, domain 2"/>
    <property type="match status" value="1"/>
</dbReference>
<keyword evidence="8 14" id="KW-0472">Membrane</keyword>
<keyword evidence="7 14" id="KW-1133">Transmembrane helix</keyword>
<dbReference type="Gene3D" id="3.30.1490.480">
    <property type="entry name" value="Endolytic murein transglycosylase"/>
    <property type="match status" value="1"/>
</dbReference>
<dbReference type="InterPro" id="IPR043131">
    <property type="entry name" value="BCAT-like_N"/>
</dbReference>
<evidence type="ECO:0000256" key="7">
    <source>
        <dbReference type="ARBA" id="ARBA00022989"/>
    </source>
</evidence>
<dbReference type="Proteomes" id="UP000278334">
    <property type="component" value="Chromosome"/>
</dbReference>
<dbReference type="InterPro" id="IPR003770">
    <property type="entry name" value="MLTG-like"/>
</dbReference>
<evidence type="ECO:0000256" key="11">
    <source>
        <dbReference type="ARBA" id="ARBA00035633"/>
    </source>
</evidence>
<dbReference type="SUPFAM" id="SSF56752">
    <property type="entry name" value="D-aminoacid aminotransferase-like PLP-dependent enzymes"/>
    <property type="match status" value="1"/>
</dbReference>
<proteinExistence type="inferred from homology"/>
<keyword evidence="6" id="KW-0289">Folate biosynthesis</keyword>
<dbReference type="GO" id="GO:0030170">
    <property type="term" value="F:pyridoxal phosphate binding"/>
    <property type="evidence" value="ECO:0007669"/>
    <property type="project" value="InterPro"/>
</dbReference>
<comment type="catalytic activity">
    <reaction evidence="12">
        <text>4-amino-4-deoxychorismate = 4-aminobenzoate + pyruvate + H(+)</text>
        <dbReference type="Rhea" id="RHEA:16201"/>
        <dbReference type="ChEBI" id="CHEBI:15361"/>
        <dbReference type="ChEBI" id="CHEBI:15378"/>
        <dbReference type="ChEBI" id="CHEBI:17836"/>
        <dbReference type="ChEBI" id="CHEBI:58406"/>
        <dbReference type="EC" id="4.1.3.38"/>
    </reaction>
</comment>
<evidence type="ECO:0000256" key="8">
    <source>
        <dbReference type="ARBA" id="ARBA00023136"/>
    </source>
</evidence>
<dbReference type="InterPro" id="IPR001544">
    <property type="entry name" value="Aminotrans_IV"/>
</dbReference>
<dbReference type="PANTHER" id="PTHR30518:SF2">
    <property type="entry name" value="ENDOLYTIC MUREIN TRANSGLYCOSYLASE"/>
    <property type="match status" value="1"/>
</dbReference>
<dbReference type="NCBIfam" id="TIGR00247">
    <property type="entry name" value="endolytic transglycosylase MltG"/>
    <property type="match status" value="1"/>
</dbReference>
<dbReference type="KEGG" id="bthg:MS2017_1793"/>
<comment type="pathway">
    <text evidence="11">Cofactor biosynthesis; tetrahydrofolate biosynthesis; 4-aminobenzoate from chorismate: step 2/2.</text>
</comment>
<dbReference type="GO" id="GO:0008153">
    <property type="term" value="P:4-aminobenzoate biosynthetic process"/>
    <property type="evidence" value="ECO:0007669"/>
    <property type="project" value="UniProtKB-UniRule"/>
</dbReference>
<dbReference type="Gene3D" id="3.30.470.10">
    <property type="match status" value="1"/>
</dbReference>
<comment type="catalytic activity">
    <reaction evidence="14">
        <text>a peptidoglycan chain = a peptidoglycan chain with N-acetyl-1,6-anhydromuramyl-[peptide] at the reducing end + a peptidoglycan chain with N-acetylglucosamine at the non-reducing end.</text>
        <dbReference type="EC" id="4.2.2.29"/>
    </reaction>
</comment>
<keyword evidence="5" id="KW-0663">Pyridoxal phosphate</keyword>
<reference evidence="15 16" key="1">
    <citation type="submission" date="2017-11" db="EMBL/GenBank/DDBJ databases">
        <title>Genome sequence of the bacterial symbiont EPR9N from a vent mussel Bathymodiolus thermophilus.</title>
        <authorList>
            <person name="Won Y.-J."/>
        </authorList>
    </citation>
    <scope>NUCLEOTIDE SEQUENCE [LARGE SCALE GENOMIC DNA]</scope>
    <source>
        <strain evidence="15 16">EPR9N</strain>
    </source>
</reference>
<organism evidence="15 16">
    <name type="scientific">Bathymodiolus thermophilus thioautotrophic gill symbiont</name>
    <dbReference type="NCBI Taxonomy" id="2360"/>
    <lineage>
        <taxon>Bacteria</taxon>
        <taxon>Pseudomonadati</taxon>
        <taxon>Pseudomonadota</taxon>
        <taxon>Gammaproteobacteria</taxon>
        <taxon>sulfur-oxidizing symbionts</taxon>
    </lineage>
</organism>
<evidence type="ECO:0000256" key="12">
    <source>
        <dbReference type="ARBA" id="ARBA00049529"/>
    </source>
</evidence>
<evidence type="ECO:0000256" key="5">
    <source>
        <dbReference type="ARBA" id="ARBA00022898"/>
    </source>
</evidence>
<accession>A0A3G3INS5</accession>
<evidence type="ECO:0000256" key="9">
    <source>
        <dbReference type="ARBA" id="ARBA00023239"/>
    </source>
</evidence>
<dbReference type="GO" id="GO:0009252">
    <property type="term" value="P:peptidoglycan biosynthetic process"/>
    <property type="evidence" value="ECO:0007669"/>
    <property type="project" value="UniProtKB-UniRule"/>
</dbReference>
<dbReference type="GO" id="GO:0046656">
    <property type="term" value="P:folic acid biosynthetic process"/>
    <property type="evidence" value="ECO:0007669"/>
    <property type="project" value="UniProtKB-KW"/>
</dbReference>
<dbReference type="PANTHER" id="PTHR30518">
    <property type="entry name" value="ENDOLYTIC MUREIN TRANSGLYCOSYLASE"/>
    <property type="match status" value="1"/>
</dbReference>
<keyword evidence="4 14" id="KW-0812">Transmembrane</keyword>
<keyword evidence="10 14" id="KW-0961">Cell wall biogenesis/degradation</keyword>
<dbReference type="RefSeq" id="WP_122951958.1">
    <property type="nucleotide sequence ID" value="NZ_CP024634.1"/>
</dbReference>
<dbReference type="CDD" id="cd08010">
    <property type="entry name" value="MltG_like"/>
    <property type="match status" value="1"/>
</dbReference>
<feature type="site" description="Important for catalytic activity" evidence="14">
    <location>
        <position position="482"/>
    </location>
</feature>
<evidence type="ECO:0000256" key="3">
    <source>
        <dbReference type="ARBA" id="ARBA00022475"/>
    </source>
</evidence>
<sequence>MKQVVLINGKKQTRLSVFNRLTQFGDGLFETCVVKNTNLLFWSAHFARLEKGCAQLKINPISEQQWLKDIAKALELAKLDNAVVKIFLSRGESVRGYGFASNIQPIRFVIVSEMPTQMPLKYALSVCCSGYADNQLLSNIKHCNRLEQILARSELSADECIMLDNNGNVISVTQGNIFAVKSGVLLTPNLDKCGIAGTRRAAILKIATDLGLQVKVGKLTLQALFDCDEVFISNSVIGIKSVSTINKRQFTQHTITQKLARVLQKHGLKRKNKHPLKPKKIIRKSLTIVAILALTWSYWANTIQVTEPMVYHLPQGANIVSTINDLEERGVIRSPFFIRTASKILGFDTKLKTGYYDIVPNMGVLDLLENFVSATVAERNITLIEGKTVHHYYQQLQDIKALKPSESFANIMQLLNIKSPYEGVFWPDTYRIQYGDSVASIFHRSHQVMQRILAAEWQKRDKNLQLKTPFQALILASLIEKETAHIAEKSQIAGVFMRRLKLGMRLQTDPTVVYALGKSYRGFLTRQDLKTNSPYNTYRNHGLPPTPISSVSITSLHAALHPASGNTLFFVAKKDGSHAFAKTYQQHRLNIKKYLTSNP</sequence>
<dbReference type="GO" id="GO:0008696">
    <property type="term" value="F:4-amino-4-deoxychorismate lyase activity"/>
    <property type="evidence" value="ECO:0007669"/>
    <property type="project" value="UniProtKB-UniRule"/>
</dbReference>
<dbReference type="AlphaFoldDB" id="A0A3G3INS5"/>
<comment type="function">
    <text evidence="13">Involved in the biosynthesis of p-aminobenzoate (PABA), a precursor of tetrahydrofolate. Converts 4-amino-4-deoxychorismate into 4-aminobenzoate (PABA) and pyruvate.</text>
</comment>
<dbReference type="InterPro" id="IPR043132">
    <property type="entry name" value="BCAT-like_C"/>
</dbReference>
<keyword evidence="3 14" id="KW-1003">Cell membrane</keyword>
<keyword evidence="14" id="KW-0997">Cell inner membrane</keyword>
<gene>
    <name evidence="14" type="primary">mltG</name>
    <name evidence="15" type="ORF">MS2017_1793</name>
</gene>
<protein>
    <recommendedName>
        <fullName evidence="14">Endolytic murein transglycosylase</fullName>
        <ecNumber evidence="14">4.2.2.29</ecNumber>
    </recommendedName>
    <alternativeName>
        <fullName evidence="14">Peptidoglycan lytic transglycosylase</fullName>
    </alternativeName>
    <alternativeName>
        <fullName evidence="14">Peptidoglycan polymerization terminase</fullName>
    </alternativeName>
</protein>
<evidence type="ECO:0000256" key="1">
    <source>
        <dbReference type="ARBA" id="ARBA00001933"/>
    </source>
</evidence>
<dbReference type="Pfam" id="PF02618">
    <property type="entry name" value="YceG"/>
    <property type="match status" value="1"/>
</dbReference>
<dbReference type="FunFam" id="3.20.10.10:FF:000002">
    <property type="entry name" value="D-alanine aminotransferase"/>
    <property type="match status" value="1"/>
</dbReference>
<dbReference type="InterPro" id="IPR017824">
    <property type="entry name" value="Aminodeoxychorismate_lyase_IV"/>
</dbReference>
<dbReference type="GO" id="GO:0071555">
    <property type="term" value="P:cell wall organization"/>
    <property type="evidence" value="ECO:0007669"/>
    <property type="project" value="UniProtKB-KW"/>
</dbReference>
<evidence type="ECO:0000256" key="6">
    <source>
        <dbReference type="ARBA" id="ARBA00022909"/>
    </source>
</evidence>
<comment type="cofactor">
    <cofactor evidence="1">
        <name>pyridoxal 5'-phosphate</name>
        <dbReference type="ChEBI" id="CHEBI:597326"/>
    </cofactor>
</comment>
<evidence type="ECO:0000256" key="10">
    <source>
        <dbReference type="ARBA" id="ARBA00023316"/>
    </source>
</evidence>
<dbReference type="Pfam" id="PF01063">
    <property type="entry name" value="Aminotran_4"/>
    <property type="match status" value="1"/>
</dbReference>
<dbReference type="GO" id="GO:0005886">
    <property type="term" value="C:plasma membrane"/>
    <property type="evidence" value="ECO:0007669"/>
    <property type="project" value="UniProtKB-UniRule"/>
</dbReference>
<keyword evidence="9 14" id="KW-0456">Lyase</keyword>
<evidence type="ECO:0000256" key="13">
    <source>
        <dbReference type="ARBA" id="ARBA00054027"/>
    </source>
</evidence>
<comment type="similarity">
    <text evidence="14">Belongs to the transglycosylase MltG family.</text>
</comment>
<dbReference type="EC" id="4.2.2.29" evidence="14"/>
<evidence type="ECO:0000313" key="16">
    <source>
        <dbReference type="Proteomes" id="UP000278334"/>
    </source>
</evidence>
<dbReference type="Gene3D" id="3.30.160.60">
    <property type="entry name" value="Classic Zinc Finger"/>
    <property type="match status" value="1"/>
</dbReference>
<comment type="function">
    <text evidence="14">Functions as a peptidoglycan terminase that cleaves nascent peptidoglycan strands endolytically to terminate their elongation.</text>
</comment>
<dbReference type="HAMAP" id="MF_02065">
    <property type="entry name" value="MltG"/>
    <property type="match status" value="1"/>
</dbReference>
<evidence type="ECO:0000313" key="15">
    <source>
        <dbReference type="EMBL" id="AYQ57467.1"/>
    </source>
</evidence>
<dbReference type="GO" id="GO:0008932">
    <property type="term" value="F:lytic endotransglycosylase activity"/>
    <property type="evidence" value="ECO:0007669"/>
    <property type="project" value="UniProtKB-UniRule"/>
</dbReference>
<dbReference type="NCBIfam" id="TIGR03461">
    <property type="entry name" value="pabC_Proteo"/>
    <property type="match status" value="1"/>
</dbReference>
<name>A0A3G3INS5_9GAMM</name>
<comment type="similarity">
    <text evidence="2">Belongs to the class-IV pyridoxal-phosphate-dependent aminotransferase family.</text>
</comment>
<dbReference type="EMBL" id="CP024634">
    <property type="protein sequence ID" value="AYQ57467.1"/>
    <property type="molecule type" value="Genomic_DNA"/>
</dbReference>
<evidence type="ECO:0000256" key="2">
    <source>
        <dbReference type="ARBA" id="ARBA00009320"/>
    </source>
</evidence>
<dbReference type="InterPro" id="IPR036038">
    <property type="entry name" value="Aminotransferase-like"/>
</dbReference>